<dbReference type="Gene3D" id="3.30.750.200">
    <property type="match status" value="1"/>
</dbReference>
<sequence>MELKLRTVFFLVGSPGETVEDILESFRFAARLKLDTFSFSRLCVYRGTPLWREYMEKGIIDDDRDWHKWFKCSDIDPTILPSEVVHQARKKGYMKLFGYLILRRPLATFRLLRKFSRYMTISDILTLLWGPFSKKAKTRKPELPEWMIEQGLDAPIRTVS</sequence>
<dbReference type="InterPro" id="IPR058240">
    <property type="entry name" value="rSAM_sf"/>
</dbReference>
<organism evidence="1 2">
    <name type="scientific">Candidatus Scalindua brodae</name>
    <dbReference type="NCBI Taxonomy" id="237368"/>
    <lineage>
        <taxon>Bacteria</taxon>
        <taxon>Pseudomonadati</taxon>
        <taxon>Planctomycetota</taxon>
        <taxon>Candidatus Brocadiia</taxon>
        <taxon>Candidatus Brocadiales</taxon>
        <taxon>Candidatus Scalinduaceae</taxon>
        <taxon>Candidatus Scalindua</taxon>
    </lineage>
</organism>
<dbReference type="EMBL" id="JRYO01000135">
    <property type="protein sequence ID" value="KHE92331.1"/>
    <property type="molecule type" value="Genomic_DNA"/>
</dbReference>
<dbReference type="eggNOG" id="COG1032">
    <property type="taxonomic scope" value="Bacteria"/>
</dbReference>
<dbReference type="SUPFAM" id="SSF102114">
    <property type="entry name" value="Radical SAM enzymes"/>
    <property type="match status" value="1"/>
</dbReference>
<dbReference type="Proteomes" id="UP000030652">
    <property type="component" value="Unassembled WGS sequence"/>
</dbReference>
<gene>
    <name evidence="1" type="ORF">SCABRO_01888</name>
</gene>
<reference evidence="1 2" key="1">
    <citation type="submission" date="2014-10" db="EMBL/GenBank/DDBJ databases">
        <title>Draft genome of anammox bacterium scalindua brodae, obtained using differential coverage binning of sequence data from two enrichment reactors.</title>
        <authorList>
            <person name="Speth D.R."/>
            <person name="Russ L."/>
            <person name="Kartal B."/>
            <person name="Op den Camp H.J."/>
            <person name="Dutilh B.E."/>
            <person name="Jetten M.S."/>
        </authorList>
    </citation>
    <scope>NUCLEOTIDE SEQUENCE [LARGE SCALE GENOMIC DNA]</scope>
    <source>
        <strain evidence="1">RU1</strain>
    </source>
</reference>
<accession>A0A0B0EJX7</accession>
<protein>
    <recommendedName>
        <fullName evidence="3">Radical SAM core domain-containing protein</fullName>
    </recommendedName>
</protein>
<dbReference type="AlphaFoldDB" id="A0A0B0EJX7"/>
<proteinExistence type="predicted"/>
<evidence type="ECO:0008006" key="3">
    <source>
        <dbReference type="Google" id="ProtNLM"/>
    </source>
</evidence>
<comment type="caution">
    <text evidence="1">The sequence shown here is derived from an EMBL/GenBank/DDBJ whole genome shotgun (WGS) entry which is preliminary data.</text>
</comment>
<evidence type="ECO:0000313" key="1">
    <source>
        <dbReference type="EMBL" id="KHE92331.1"/>
    </source>
</evidence>
<evidence type="ECO:0000313" key="2">
    <source>
        <dbReference type="Proteomes" id="UP000030652"/>
    </source>
</evidence>
<name>A0A0B0EJX7_9BACT</name>